<evidence type="ECO:0000313" key="1">
    <source>
        <dbReference type="EMBL" id="QJW85276.1"/>
    </source>
</evidence>
<accession>A0ABX6P8H4</accession>
<dbReference type="SUPFAM" id="SSF48150">
    <property type="entry name" value="DNA-glycosylase"/>
    <property type="match status" value="1"/>
</dbReference>
<name>A0ABX6P8H4_9BURK</name>
<dbReference type="Gene3D" id="1.10.340.30">
    <property type="entry name" value="Hypothetical protein, domain 2"/>
    <property type="match status" value="1"/>
</dbReference>
<sequence length="254" mass="28430">MARCRPAARRRVPRPVAGAGVPVAQRRGRRQHVAGRFRRRRNGCGLHELLCAVARHGGSSEARRTVTRTPTSNGVARCGWADGDDALMARYHDEEWGVPQRDARMLWEMLVLEGFRAGLSWRTILHKREAFRRGFADFDPAKVARFGPEKVDQLLADPGIIRSRAKIEATIAAAKIYCDMAARGEDFADFCWSFTGGKVLRGDGRTLPVSTPKSEEISKELKRRGFKFVGPVIVYAWMQAVGIVDDHAIGCFRR</sequence>
<organism evidence="1 2">
    <name type="scientific">Ramlibacter terrae</name>
    <dbReference type="NCBI Taxonomy" id="2732511"/>
    <lineage>
        <taxon>Bacteria</taxon>
        <taxon>Pseudomonadati</taxon>
        <taxon>Pseudomonadota</taxon>
        <taxon>Betaproteobacteria</taxon>
        <taxon>Burkholderiales</taxon>
        <taxon>Comamonadaceae</taxon>
        <taxon>Ramlibacter</taxon>
    </lineage>
</organism>
<reference evidence="1 2" key="1">
    <citation type="submission" date="2020-05" db="EMBL/GenBank/DDBJ databases">
        <title>Ramlibacter rhizophilus sp. nov., isolated from rhizosphere soil of national flower Mugunghwa from South Korea.</title>
        <authorList>
            <person name="Zheng-Fei Y."/>
            <person name="Huan T."/>
        </authorList>
    </citation>
    <scope>NUCLEOTIDE SEQUENCE [LARGE SCALE GENOMIC DNA]</scope>
    <source>
        <strain evidence="1 2">H242</strain>
    </source>
</reference>
<dbReference type="PANTHER" id="PTHR30037:SF4">
    <property type="entry name" value="DNA-3-METHYLADENINE GLYCOSYLASE I"/>
    <property type="match status" value="1"/>
</dbReference>
<dbReference type="Proteomes" id="UP000500826">
    <property type="component" value="Chromosome"/>
</dbReference>
<keyword evidence="2" id="KW-1185">Reference proteome</keyword>
<dbReference type="InterPro" id="IPR052891">
    <property type="entry name" value="DNA-3mA_glycosylase"/>
</dbReference>
<protein>
    <submittedName>
        <fullName evidence="1">DNA-3-methyladenine glycosylase I</fullName>
    </submittedName>
</protein>
<gene>
    <name evidence="1" type="ORF">HK414_23440</name>
</gene>
<dbReference type="EMBL" id="CP053418">
    <property type="protein sequence ID" value="QJW85276.1"/>
    <property type="molecule type" value="Genomic_DNA"/>
</dbReference>
<dbReference type="InterPro" id="IPR005019">
    <property type="entry name" value="Adenine_glyco"/>
</dbReference>
<dbReference type="InterPro" id="IPR011257">
    <property type="entry name" value="DNA_glycosylase"/>
</dbReference>
<dbReference type="Pfam" id="PF03352">
    <property type="entry name" value="Adenine_glyco"/>
    <property type="match status" value="1"/>
</dbReference>
<evidence type="ECO:0000313" key="2">
    <source>
        <dbReference type="Proteomes" id="UP000500826"/>
    </source>
</evidence>
<dbReference type="PANTHER" id="PTHR30037">
    <property type="entry name" value="DNA-3-METHYLADENINE GLYCOSYLASE 1"/>
    <property type="match status" value="1"/>
</dbReference>
<proteinExistence type="predicted"/>